<organism evidence="1">
    <name type="scientific">marine metagenome</name>
    <dbReference type="NCBI Taxonomy" id="408172"/>
    <lineage>
        <taxon>unclassified sequences</taxon>
        <taxon>metagenomes</taxon>
        <taxon>ecological metagenomes</taxon>
    </lineage>
</organism>
<reference evidence="1" key="1">
    <citation type="submission" date="2018-05" db="EMBL/GenBank/DDBJ databases">
        <authorList>
            <person name="Lanie J.A."/>
            <person name="Ng W.-L."/>
            <person name="Kazmierczak K.M."/>
            <person name="Andrzejewski T.M."/>
            <person name="Davidsen T.M."/>
            <person name="Wayne K.J."/>
            <person name="Tettelin H."/>
            <person name="Glass J.I."/>
            <person name="Rusch D."/>
            <person name="Podicherti R."/>
            <person name="Tsui H.-C.T."/>
            <person name="Winkler M.E."/>
        </authorList>
    </citation>
    <scope>NUCLEOTIDE SEQUENCE</scope>
</reference>
<protein>
    <submittedName>
        <fullName evidence="1">Uncharacterized protein</fullName>
    </submittedName>
</protein>
<evidence type="ECO:0000313" key="1">
    <source>
        <dbReference type="EMBL" id="SVA08002.1"/>
    </source>
</evidence>
<dbReference type="AlphaFoldDB" id="A0A381SVF4"/>
<name>A0A381SVF4_9ZZZZ</name>
<proteinExistence type="predicted"/>
<accession>A0A381SVF4</accession>
<gene>
    <name evidence="1" type="ORF">METZ01_LOCUS60856</name>
</gene>
<dbReference type="EMBL" id="UINC01003632">
    <property type="protein sequence ID" value="SVA08002.1"/>
    <property type="molecule type" value="Genomic_DNA"/>
</dbReference>
<sequence>MHSRLQLTLSQGNPENILIIFPMDEPSFRVACYAFRDLGKENVHKRQFIFIVKEQFKDLFHLRIGNSIFINYTDQENILSGEKNLLHTLQQNKFDIIVDLNPKFQLAISRLISLMKSDMKVGFSSDFSDKFYNIQLDISKSGIMEKGFKQINWILAQ</sequence>
<dbReference type="Gene3D" id="3.40.50.2000">
    <property type="entry name" value="Glycogen Phosphorylase B"/>
    <property type="match status" value="1"/>
</dbReference>